<evidence type="ECO:0000313" key="3">
    <source>
        <dbReference type="Proteomes" id="UP000231426"/>
    </source>
</evidence>
<dbReference type="InterPro" id="IPR029063">
    <property type="entry name" value="SAM-dependent_MTases_sf"/>
</dbReference>
<accession>A0A2M6W708</accession>
<dbReference type="EMBL" id="PFBV01000003">
    <property type="protein sequence ID" value="PIT88579.1"/>
    <property type="molecule type" value="Genomic_DNA"/>
</dbReference>
<feature type="domain" description="Methyltransferase type 11" evidence="1">
    <location>
        <begin position="77"/>
        <end position="124"/>
    </location>
</feature>
<keyword evidence="2" id="KW-0489">Methyltransferase</keyword>
<gene>
    <name evidence="2" type="ORF">COU29_02260</name>
</gene>
<dbReference type="SUPFAM" id="SSF53335">
    <property type="entry name" value="S-adenosyl-L-methionine-dependent methyltransferases"/>
    <property type="match status" value="1"/>
</dbReference>
<dbReference type="GO" id="GO:0032259">
    <property type="term" value="P:methylation"/>
    <property type="evidence" value="ECO:0007669"/>
    <property type="project" value="UniProtKB-KW"/>
</dbReference>
<sequence length="247" mass="28605">MDILRHQQEIIRNQGLLAKKPILQKIYRDFYVEIAKHVSNLPDKKIVELGSGIGNIKEIIPNCLRTDLFPNPWLDQTENAYRLSFDDETVSDLILFDVFHHLRYPGTALKEFERVLRPNGRVIIFDPYISLLGRIVYGFFHSEPIAWRNKIVWNASENWNAEQIDYYAAQGNVTRIFFGNKFQTLLQNWSVISRSRLSAFSYVASGGYSGPQIYPNCLYPLAHSFDKVFDFLPAVFATRALVVLKKK</sequence>
<proteinExistence type="predicted"/>
<protein>
    <submittedName>
        <fullName evidence="2">Methyltransferase type 11</fullName>
    </submittedName>
</protein>
<keyword evidence="2" id="KW-0808">Transferase</keyword>
<name>A0A2M6W708_9BACT</name>
<dbReference type="GO" id="GO:0008757">
    <property type="term" value="F:S-adenosylmethionine-dependent methyltransferase activity"/>
    <property type="evidence" value="ECO:0007669"/>
    <property type="project" value="InterPro"/>
</dbReference>
<reference evidence="3" key="1">
    <citation type="submission" date="2017-09" db="EMBL/GenBank/DDBJ databases">
        <title>Depth-based differentiation of microbial function through sediment-hosted aquifers and enrichment of novel symbionts in the deep terrestrial subsurface.</title>
        <authorList>
            <person name="Probst A.J."/>
            <person name="Ladd B."/>
            <person name="Jarett J.K."/>
            <person name="Geller-Mcgrath D.E."/>
            <person name="Sieber C.M.K."/>
            <person name="Emerson J.B."/>
            <person name="Anantharaman K."/>
            <person name="Thomas B.C."/>
            <person name="Malmstrom R."/>
            <person name="Stieglmeier M."/>
            <person name="Klingl A."/>
            <person name="Woyke T."/>
            <person name="Ryan C.M."/>
            <person name="Banfield J.F."/>
        </authorList>
    </citation>
    <scope>NUCLEOTIDE SEQUENCE [LARGE SCALE GENOMIC DNA]</scope>
</reference>
<dbReference type="Gene3D" id="3.40.50.150">
    <property type="entry name" value="Vaccinia Virus protein VP39"/>
    <property type="match status" value="1"/>
</dbReference>
<dbReference type="AlphaFoldDB" id="A0A2M6W708"/>
<dbReference type="Proteomes" id="UP000231426">
    <property type="component" value="Unassembled WGS sequence"/>
</dbReference>
<organism evidence="2 3">
    <name type="scientific">Candidatus Magasanikbacteria bacterium CG10_big_fil_rev_8_21_14_0_10_36_32</name>
    <dbReference type="NCBI Taxonomy" id="1974646"/>
    <lineage>
        <taxon>Bacteria</taxon>
        <taxon>Candidatus Magasanikiibacteriota</taxon>
    </lineage>
</organism>
<dbReference type="Pfam" id="PF08241">
    <property type="entry name" value="Methyltransf_11"/>
    <property type="match status" value="1"/>
</dbReference>
<evidence type="ECO:0000313" key="2">
    <source>
        <dbReference type="EMBL" id="PIT88579.1"/>
    </source>
</evidence>
<comment type="caution">
    <text evidence="2">The sequence shown here is derived from an EMBL/GenBank/DDBJ whole genome shotgun (WGS) entry which is preliminary data.</text>
</comment>
<evidence type="ECO:0000259" key="1">
    <source>
        <dbReference type="Pfam" id="PF08241"/>
    </source>
</evidence>
<dbReference type="InterPro" id="IPR013216">
    <property type="entry name" value="Methyltransf_11"/>
</dbReference>